<feature type="compositionally biased region" description="Low complexity" evidence="1">
    <location>
        <begin position="1105"/>
        <end position="1121"/>
    </location>
</feature>
<feature type="compositionally biased region" description="Polar residues" evidence="1">
    <location>
        <begin position="609"/>
        <end position="625"/>
    </location>
</feature>
<feature type="region of interest" description="Disordered" evidence="1">
    <location>
        <begin position="465"/>
        <end position="486"/>
    </location>
</feature>
<feature type="region of interest" description="Disordered" evidence="1">
    <location>
        <begin position="674"/>
        <end position="699"/>
    </location>
</feature>
<accession>A0A177WAB5</accession>
<name>A0A177WAB5_BATDL</name>
<evidence type="ECO:0000313" key="3">
    <source>
        <dbReference type="Proteomes" id="UP000077115"/>
    </source>
</evidence>
<proteinExistence type="predicted"/>
<dbReference type="Proteomes" id="UP000077115">
    <property type="component" value="Unassembled WGS sequence"/>
</dbReference>
<feature type="region of interest" description="Disordered" evidence="1">
    <location>
        <begin position="1095"/>
        <end position="1121"/>
    </location>
</feature>
<feature type="compositionally biased region" description="Low complexity" evidence="1">
    <location>
        <begin position="1600"/>
        <end position="1610"/>
    </location>
</feature>
<dbReference type="VEuPathDB" id="FungiDB:BDEG_21065"/>
<dbReference type="OrthoDB" id="5562676at2759"/>
<feature type="compositionally biased region" description="Polar residues" evidence="1">
    <location>
        <begin position="202"/>
        <end position="214"/>
    </location>
</feature>
<feature type="compositionally biased region" description="Basic and acidic residues" evidence="1">
    <location>
        <begin position="241"/>
        <end position="254"/>
    </location>
</feature>
<evidence type="ECO:0000256" key="1">
    <source>
        <dbReference type="SAM" id="MobiDB-lite"/>
    </source>
</evidence>
<reference evidence="2 3" key="1">
    <citation type="submission" date="2006-10" db="EMBL/GenBank/DDBJ databases">
        <title>The Genome Sequence of Batrachochytrium dendrobatidis JEL423.</title>
        <authorList>
            <consortium name="The Broad Institute Genome Sequencing Platform"/>
            <person name="Birren B."/>
            <person name="Lander E."/>
            <person name="Galagan J."/>
            <person name="Cuomo C."/>
            <person name="Devon K."/>
            <person name="Jaffe D."/>
            <person name="Butler J."/>
            <person name="Alvarez P."/>
            <person name="Gnerre S."/>
            <person name="Grabherr M."/>
            <person name="Kleber M."/>
            <person name="Mauceli E."/>
            <person name="Brockman W."/>
            <person name="Young S."/>
            <person name="LaButti K."/>
            <person name="Sykes S."/>
            <person name="DeCaprio D."/>
            <person name="Crawford M."/>
            <person name="Koehrsen M."/>
            <person name="Engels R."/>
            <person name="Montgomery P."/>
            <person name="Pearson M."/>
            <person name="Howarth C."/>
            <person name="Larson L."/>
            <person name="White J."/>
            <person name="O'Leary S."/>
            <person name="Kodira C."/>
            <person name="Zeng Q."/>
            <person name="Yandava C."/>
            <person name="Alvarado L."/>
            <person name="Longcore J."/>
            <person name="James T."/>
        </authorList>
    </citation>
    <scope>NUCLEOTIDE SEQUENCE [LARGE SCALE GENOMIC DNA]</scope>
    <source>
        <strain evidence="2 3">JEL423</strain>
    </source>
</reference>
<evidence type="ECO:0000313" key="2">
    <source>
        <dbReference type="EMBL" id="OAJ36973.1"/>
    </source>
</evidence>
<feature type="compositionally biased region" description="Basic and acidic residues" evidence="1">
    <location>
        <begin position="690"/>
        <end position="699"/>
    </location>
</feature>
<feature type="compositionally biased region" description="Low complexity" evidence="1">
    <location>
        <begin position="582"/>
        <end position="608"/>
    </location>
</feature>
<dbReference type="EMBL" id="DS022300">
    <property type="protein sequence ID" value="OAJ36973.1"/>
    <property type="molecule type" value="Genomic_DNA"/>
</dbReference>
<organism evidence="2 3">
    <name type="scientific">Batrachochytrium dendrobatidis (strain JEL423)</name>
    <dbReference type="NCBI Taxonomy" id="403673"/>
    <lineage>
        <taxon>Eukaryota</taxon>
        <taxon>Fungi</taxon>
        <taxon>Fungi incertae sedis</taxon>
        <taxon>Chytridiomycota</taxon>
        <taxon>Chytridiomycota incertae sedis</taxon>
        <taxon>Chytridiomycetes</taxon>
        <taxon>Rhizophydiales</taxon>
        <taxon>Rhizophydiales incertae sedis</taxon>
        <taxon>Batrachochytrium</taxon>
    </lineage>
</organism>
<reference evidence="2 3" key="2">
    <citation type="submission" date="2016-05" db="EMBL/GenBank/DDBJ databases">
        <title>Lineage-specific infection strategies underlie the spectrum of fungal disease in amphibians.</title>
        <authorList>
            <person name="Cuomo C.A."/>
            <person name="Farrer R.A."/>
            <person name="James T."/>
            <person name="Longcore J."/>
            <person name="Birren B."/>
        </authorList>
    </citation>
    <scope>NUCLEOTIDE SEQUENCE [LARGE SCALE GENOMIC DNA]</scope>
    <source>
        <strain evidence="2 3">JEL423</strain>
    </source>
</reference>
<feature type="region of interest" description="Disordered" evidence="1">
    <location>
        <begin position="148"/>
        <end position="254"/>
    </location>
</feature>
<feature type="region of interest" description="Disordered" evidence="1">
    <location>
        <begin position="1600"/>
        <end position="1620"/>
    </location>
</feature>
<feature type="compositionally biased region" description="Polar residues" evidence="1">
    <location>
        <begin position="172"/>
        <end position="189"/>
    </location>
</feature>
<feature type="compositionally biased region" description="Polar residues" evidence="1">
    <location>
        <begin position="1611"/>
        <end position="1620"/>
    </location>
</feature>
<feature type="region of interest" description="Disordered" evidence="1">
    <location>
        <begin position="580"/>
        <end position="625"/>
    </location>
</feature>
<gene>
    <name evidence="2" type="ORF">BDEG_21065</name>
</gene>
<protein>
    <submittedName>
        <fullName evidence="2">Uncharacterized protein</fullName>
    </submittedName>
</protein>
<sequence>MLLSDIDFPTDLYYKDNGQFLDCFQNLLNFAPGVYGQYIPNFSSTKTSSTSHQSTQHLKNHGNQLNTTLGNPDITTHHAPVKVQQNQFVSETSCFASQNHVQPISTTSVYSETVSLSSYTVPARTPTLFHSMVQLASNLAEVWVQNSQTSATRRSSKKSKQRAVSPTVCPLQPNTVVISNPQPSIVISNPQPPTVIIPSDPTVVQNNKQQANKPLKTRQSTKFRKNDSTQSTDDSESDCNQESKVEQKKVKETKQADKSGFGELPMAVIAGVSFSLLTLFSAYKTSEHMSRYEFLQQFYACLLECEQRLDQVKLWIRERQMLKLSIPRVVVRDVAQLTDLVESMNRLDTKDKDRQVGPVYLGNFFMEGAHIPPRRAVPPPNKPKEQPHVWVQAPPLNHSTHDSALLNSYNEPLRHGEQQQILQMRTSILGQLYSSTASSPASPNSLLPPEFSSGQPQLAYFQDYSQAQQQSDHPYQQSPLPSYHQPNLSLAQPSSFYIEPYSSVNSPGALRQHPSMISIQESDSPHLKQSSSAQTHASLYPNLMLSGSSDPNLLASSHGSTDRWGNVYPAVSRHATIPTRVASASSGHDHSASPSSNHNSTLTSNLKSATTATTRVSSPNIGISRLNQNLRRNLTDNGHQHSESTVAFNSSYSAGFGLINSMDGSQLKSSLPDFSFPNPLSKGNRVRIPSRGDSRHKDRAEDLQIPCRNASKQKASIDDLINAGLAALSAPKFDIRDAVRKWSEALVIADQARDLFRKAKAQSNIGCTLRNAGHVVTAKNYLEASWDSTVDYIRMAATKYPSNWLQIAIRALDLEGDQVEEAFVTASERVFEKRPASIRSVSSEASTSGISTSGASIAGNSVANSRFQSTVSATQHEPALGPPILIWLLQLTTNLGNVYFSNGEYQLAVQQHETCKRLVGIILEEYPLPEELVNTIQNPTFADSSSVASQPSPIPNGVFSAAPATLSKQYRLSYLHRQTLLAQARSLTHLGTCFGVLGLTASSLQSHMAANTLLATVASHIPSLANMSYLTATRSTSKSQPQVGLVEITGIQAAIAANIGCAWHAAGELGKAVEWHERGLAIFSSVWAQPVLAAAGRPPSRQGHSMLSSDSSPSPSPLPALILQPDTSQPTVLPRSIDETRQLANLASLYIDVAQSINSMDWLSTIHSDSVSSLQQDGVLSELDSKSAQKLAMDGLSQYWQPPFREFLEDQCRENTSTTLRYCTEPLFDRGLGMLYDQATASRQLRDWNTLYSVWINMASAYLLLHRPILALHYLSLLVAPADNAFLADSSMTLDDQSWQPNVPKSLHSKVLFILSHCVFSLSRFRAGSETCDNLMTAKSQPSACNTHNRSSSSHLLFPLGIPESTCERIYRLLRDELNITLDLDLQSPSEDAVINILKQYETMLMELVKLRHSPILYPVLLEAAALLTSSNDNHGASSQFNFSPIDASHSADNFRADSLKRSIAYIHLTIAKVSWVLAGSNSKEDKSVRRNWFEQARQALEATVSGSFMNNAADHHSIHRLFGKTSVSGSSTQQGLVRGMLSDLLSAMGDHLDMHLGNQLDVGRPLVNGYLGPMVFATVVDLLRFAQYLSLCKQPLEPSSSTTPCPSGSDHAQSSDSTQSQEREFGLFKMLGVPERTVSTIIHALVNAAMTLYESQIGACGTCLPILVESLKSDMNVRSVSGAKDRFTGEPDSTSLPYAFSVLFRHQAIGGDFTDDAATRLHALLPCAHHHHNIQV</sequence>